<dbReference type="GO" id="GO:0004867">
    <property type="term" value="F:serine-type endopeptidase inhibitor activity"/>
    <property type="evidence" value="ECO:0007669"/>
    <property type="project" value="UniProtKB-KW"/>
</dbReference>
<dbReference type="Gene3D" id="2.60.120.1540">
    <property type="match status" value="1"/>
</dbReference>
<evidence type="ECO:0000256" key="10">
    <source>
        <dbReference type="SAM" id="SignalP"/>
    </source>
</evidence>
<organism evidence="14 16">
    <name type="scientific">Heterocephalus glaber</name>
    <name type="common">Naked mole rat</name>
    <dbReference type="NCBI Taxonomy" id="10181"/>
    <lineage>
        <taxon>Eukaryota</taxon>
        <taxon>Metazoa</taxon>
        <taxon>Chordata</taxon>
        <taxon>Craniata</taxon>
        <taxon>Vertebrata</taxon>
        <taxon>Euteleostomi</taxon>
        <taxon>Mammalia</taxon>
        <taxon>Eutheria</taxon>
        <taxon>Euarchontoglires</taxon>
        <taxon>Glires</taxon>
        <taxon>Rodentia</taxon>
        <taxon>Hystricomorpha</taxon>
        <taxon>Bathyergidae</taxon>
        <taxon>Heterocephalus</taxon>
    </lineage>
</organism>
<proteinExistence type="inferred from homology"/>
<dbReference type="CDD" id="cd02897">
    <property type="entry name" value="A2M_2"/>
    <property type="match status" value="1"/>
</dbReference>
<evidence type="ECO:0000313" key="14">
    <source>
        <dbReference type="Proteomes" id="UP000694906"/>
    </source>
</evidence>
<evidence type="ECO:0000313" key="15">
    <source>
        <dbReference type="RefSeq" id="XP_004869560.1"/>
    </source>
</evidence>
<dbReference type="InterPro" id="IPR050473">
    <property type="entry name" value="A2M/Complement_sys"/>
</dbReference>
<dbReference type="Pfam" id="PF17789">
    <property type="entry name" value="MG4"/>
    <property type="match status" value="1"/>
</dbReference>
<dbReference type="KEGG" id="hgl:101703730"/>
<dbReference type="RefSeq" id="XP_004869560.1">
    <property type="nucleotide sequence ID" value="XM_004869503.2"/>
</dbReference>
<keyword evidence="6" id="KW-0722">Serine protease inhibitor</keyword>
<dbReference type="InterPro" id="IPR014756">
    <property type="entry name" value="Ig_E-set"/>
</dbReference>
<evidence type="ECO:0000256" key="3">
    <source>
        <dbReference type="ARBA" id="ARBA00022525"/>
    </source>
</evidence>
<reference evidence="15 16" key="1">
    <citation type="submission" date="2025-04" db="UniProtKB">
        <authorList>
            <consortium name="RefSeq"/>
        </authorList>
    </citation>
    <scope>IDENTIFICATION</scope>
</reference>
<comment type="similarity">
    <text evidence="2">Belongs to the protease inhibitor I39 (alpha-2-macroglobulin) family.</text>
</comment>
<dbReference type="Pfam" id="PF07678">
    <property type="entry name" value="TED_complement"/>
    <property type="match status" value="1"/>
</dbReference>
<evidence type="ECO:0000256" key="1">
    <source>
        <dbReference type="ARBA" id="ARBA00004613"/>
    </source>
</evidence>
<evidence type="ECO:0000259" key="12">
    <source>
        <dbReference type="SMART" id="SM01360"/>
    </source>
</evidence>
<gene>
    <name evidence="15 16" type="primary">LOC101703730</name>
</gene>
<evidence type="ECO:0000259" key="13">
    <source>
        <dbReference type="SMART" id="SM01361"/>
    </source>
</evidence>
<dbReference type="Gene3D" id="1.50.10.20">
    <property type="match status" value="1"/>
</dbReference>
<evidence type="ECO:0000256" key="4">
    <source>
        <dbReference type="ARBA" id="ARBA00022690"/>
    </source>
</evidence>
<dbReference type="SMART" id="SM01360">
    <property type="entry name" value="A2M"/>
    <property type="match status" value="1"/>
</dbReference>
<dbReference type="Pfam" id="PF07677">
    <property type="entry name" value="A2M_recep"/>
    <property type="match status" value="1"/>
</dbReference>
<dbReference type="Pfam" id="PF17791">
    <property type="entry name" value="MG3"/>
    <property type="match status" value="1"/>
</dbReference>
<dbReference type="InterPro" id="IPR040839">
    <property type="entry name" value="MG4"/>
</dbReference>
<dbReference type="SMART" id="SM01359">
    <property type="entry name" value="A2M_N_2"/>
    <property type="match status" value="1"/>
</dbReference>
<evidence type="ECO:0000256" key="2">
    <source>
        <dbReference type="ARBA" id="ARBA00010952"/>
    </source>
</evidence>
<dbReference type="InterPro" id="IPR041813">
    <property type="entry name" value="A2M_TED"/>
</dbReference>
<dbReference type="InterPro" id="IPR013783">
    <property type="entry name" value="Ig-like_fold"/>
</dbReference>
<dbReference type="Gene3D" id="2.60.40.10">
    <property type="entry name" value="Immunoglobulins"/>
    <property type="match status" value="2"/>
</dbReference>
<sequence>MPSILLCTFLLHFTIAVASNPQYILWASSVVQSYSTERACLHLLNLNESVSLNVVLEHDGSNTTIFDLSVEEDTFYACANFKVSPKSSEQLAFITLLVKGDTLKVSERRSVAITSEETVTFVQTDKPIYKPGDKINYRAVTLDTQFKPVKDLYRLITLQDPQNNVIFQWKNVTSVQNITQLSFQLSSEPMFGDYTIAVEGKSGQTWTHQFTVNKDVLPKFEVKVSAPQTITISDDEFQVDACAKYTYGGSVQGKAQIRVCRELLSSRNCEENLNEMCEEFVTQLKNGCVSQIVSAKVLQINRSGLSMTFHVDVIVTESGTGVQISEKASIAITELLGGVRFENMDNVYRRGISYFGTLKFYGPNNVPLTSKLLQVELNGRVIGNYTTDENGQAQFSIDTSDIYDPVFFLKAEFLHPQSCYLPGWVTPRYSEASFLVSRFYSRTNSFLKIVHEPKQLRCDQEKIITVHFSLNQEAYKGDSNVNFFYLMMVKGAIILSGQKEIKSKAWNGNFSLSINISADLAPAAVLFVYTVHPSGEIVADSVQFQIDQCFKNKVSVQFCNEQGLPGSNTTLYLQAAPGSLCALWAVDQSALLLKVEQQLTAESVYNMLPHREPFGYFYSGLNLDDGRAEPCIPQKNMFYNGLYYSPVPISEDGDTYEILKRMGLKVFTNLHYRKPELCMMDGNGPYVKPLFLGREGILPDDSSSAAYFNVRENANHVQQAMIETVRTNFPETWIWDLFRVDSSGAANLSFVVPDTTTKWEASAFCVNGEAGFGISPAASLQVSQAFFVEIGSPFSVVRNEHYDLIVSVFSYLDTCAEISVQLETSQKYEANINTLKSNDSKIIQAGEKKTYVWTLKPKNLGKMNITVVAESRQSSACLNKATEQQNLNRKDVVVRSVLVEPEGIENEMTQSFLICTKGTKASKQIVLELPNDIVEGSARAFLIVVGDILGVATQNLENLLQMPYGWGEQNIALLASNTYVLDYLSSTKQLTEEVKSKAFFLLSNGYQKQLSFKNFDGSYSVFWQKNKKGDIWFSVLTYKTFERIKEYVFIDKTVQSQTLIWLLSKQKANGCFETDDKFSNNAWEGGEEEEIALTASIVVMFLEAGLNSTFSALRNGLFCLKDALQRGVTNGYTHAILAYTFALAGKEEQVESLLQILDQSATKINNVIYWEKEKKAKTDNFPSFIPWAPSSETEKTCYVLLAVLSQKKQDFTYAGKIVQWLVQKMNSHGGFASIQDTTVCLLAITSYMKLTFSNDRNTVTFTSEESMEIFQVNRDNRLLVQRSELTKADGEYTVDVEGQGCTFIQATLKFNVPLPKKASGFSLSLETVNTSSDVLQTRFDLTVTLKYTGIHNNPSVVLVDVKMLSGFTPLMSSLEQLENSGQIMKTEVKNNHVLFYLDNVFDTANSFTFSVEQSNLVSNIHPAPVVVYNYHEKDEYAFGSYSIDNISGSQ</sequence>
<dbReference type="InterPro" id="IPR047565">
    <property type="entry name" value="Alpha-macroglob_thiol-ester_cl"/>
</dbReference>
<keyword evidence="3" id="KW-0964">Secreted</keyword>
<dbReference type="PANTHER" id="PTHR11412:SF174">
    <property type="entry name" value="OVOSTATIN HOMOLOG 1"/>
    <property type="match status" value="1"/>
</dbReference>
<dbReference type="SUPFAM" id="SSF81296">
    <property type="entry name" value="E set domains"/>
    <property type="match status" value="1"/>
</dbReference>
<evidence type="ECO:0000256" key="8">
    <source>
        <dbReference type="ARBA" id="ARBA00023180"/>
    </source>
</evidence>
<dbReference type="InterPro" id="IPR041555">
    <property type="entry name" value="MG3"/>
</dbReference>
<evidence type="ECO:0000313" key="16">
    <source>
        <dbReference type="RefSeq" id="XP_021103750.1"/>
    </source>
</evidence>
<keyword evidence="9" id="KW-0082">Bait region</keyword>
<evidence type="ECO:0000256" key="6">
    <source>
        <dbReference type="ARBA" id="ARBA00022900"/>
    </source>
</evidence>
<evidence type="ECO:0000259" key="11">
    <source>
        <dbReference type="SMART" id="SM01359"/>
    </source>
</evidence>
<dbReference type="Pfam" id="PF01835">
    <property type="entry name" value="MG2"/>
    <property type="match status" value="1"/>
</dbReference>
<dbReference type="Gene3D" id="2.60.40.690">
    <property type="entry name" value="Alpha-macroglobulin, receptor-binding domain"/>
    <property type="match status" value="1"/>
</dbReference>
<keyword evidence="8" id="KW-0325">Glycoprotein</keyword>
<dbReference type="Pfam" id="PF07703">
    <property type="entry name" value="A2M_BRD"/>
    <property type="match status" value="1"/>
</dbReference>
<evidence type="ECO:0000256" key="9">
    <source>
        <dbReference type="ARBA" id="ARBA00023248"/>
    </source>
</evidence>
<feature type="signal peptide" evidence="10">
    <location>
        <begin position="1"/>
        <end position="18"/>
    </location>
</feature>
<dbReference type="Gene3D" id="2.60.40.1930">
    <property type="match status" value="2"/>
</dbReference>
<dbReference type="Gene3D" id="6.20.50.160">
    <property type="match status" value="1"/>
</dbReference>
<dbReference type="GeneID" id="101703730"/>
<dbReference type="InterPro" id="IPR008930">
    <property type="entry name" value="Terpenoid_cyclase/PrenylTrfase"/>
</dbReference>
<keyword evidence="14" id="KW-1185">Reference proteome</keyword>
<feature type="domain" description="Alpha-2-macroglobulin" evidence="12">
    <location>
        <begin position="732"/>
        <end position="822"/>
    </location>
</feature>
<dbReference type="InterPro" id="IPR002890">
    <property type="entry name" value="MG2"/>
</dbReference>
<dbReference type="GO" id="GO:0005615">
    <property type="term" value="C:extracellular space"/>
    <property type="evidence" value="ECO:0007669"/>
    <property type="project" value="InterPro"/>
</dbReference>
<accession>A0AAX6S7X5</accession>
<dbReference type="InterPro" id="IPR009048">
    <property type="entry name" value="A-macroglobulin_rcpt-bd"/>
</dbReference>
<dbReference type="FunFam" id="2.60.40.1930:FF:000001">
    <property type="entry name" value="CD109 isoform 3"/>
    <property type="match status" value="1"/>
</dbReference>
<dbReference type="SUPFAM" id="SSF48239">
    <property type="entry name" value="Terpenoid cyclases/Protein prenyltransferases"/>
    <property type="match status" value="1"/>
</dbReference>
<dbReference type="Gene3D" id="2.60.40.1940">
    <property type="match status" value="1"/>
</dbReference>
<dbReference type="Pfam" id="PF00207">
    <property type="entry name" value="A2M"/>
    <property type="match status" value="1"/>
</dbReference>
<dbReference type="InterPro" id="IPR011626">
    <property type="entry name" value="Alpha-macroglobulin_TED"/>
</dbReference>
<dbReference type="InterPro" id="IPR011625">
    <property type="entry name" value="A2M_N_BRD"/>
</dbReference>
<keyword evidence="5 10" id="KW-0732">Signal</keyword>
<dbReference type="SUPFAM" id="SSF49410">
    <property type="entry name" value="Alpha-macroglobulin receptor domain"/>
    <property type="match status" value="1"/>
</dbReference>
<dbReference type="Gene3D" id="2.20.130.20">
    <property type="match status" value="1"/>
</dbReference>
<evidence type="ECO:0000256" key="7">
    <source>
        <dbReference type="ARBA" id="ARBA00023157"/>
    </source>
</evidence>
<name>A0AAX6S7X5_HETGA</name>
<dbReference type="PANTHER" id="PTHR11412">
    <property type="entry name" value="MACROGLOBULIN / COMPLEMENT"/>
    <property type="match status" value="1"/>
</dbReference>
<comment type="subcellular location">
    <subcellularLocation>
        <location evidence="1">Secreted</location>
    </subcellularLocation>
</comment>
<feature type="domain" description="Alpha-2-macroglobulin bait region" evidence="11">
    <location>
        <begin position="447"/>
        <end position="593"/>
    </location>
</feature>
<dbReference type="Proteomes" id="UP000694906">
    <property type="component" value="Unplaced"/>
</dbReference>
<dbReference type="SMART" id="SM01419">
    <property type="entry name" value="Thiol-ester_cl"/>
    <property type="match status" value="1"/>
</dbReference>
<dbReference type="SMART" id="SM01361">
    <property type="entry name" value="A2M_recep"/>
    <property type="match status" value="1"/>
</dbReference>
<feature type="chain" id="PRO_5044719125" evidence="10">
    <location>
        <begin position="19"/>
        <end position="1450"/>
    </location>
</feature>
<feature type="domain" description="Alpha-macroglobulin receptor-binding" evidence="13">
    <location>
        <begin position="1354"/>
        <end position="1441"/>
    </location>
</feature>
<dbReference type="RefSeq" id="XP_021103750.1">
    <property type="nucleotide sequence ID" value="XM_021248091.1"/>
</dbReference>
<dbReference type="InterPro" id="IPR001599">
    <property type="entry name" value="Macroglobln_a2"/>
</dbReference>
<protein>
    <submittedName>
        <fullName evidence="15 16">Ovostatin homolog 2-like</fullName>
    </submittedName>
</protein>
<keyword evidence="4" id="KW-0646">Protease inhibitor</keyword>
<evidence type="ECO:0000256" key="5">
    <source>
        <dbReference type="ARBA" id="ARBA00022729"/>
    </source>
</evidence>
<keyword evidence="7" id="KW-1015">Disulfide bond</keyword>
<dbReference type="InterPro" id="IPR036595">
    <property type="entry name" value="A-macroglobulin_rcpt-bd_sf"/>
</dbReference>